<dbReference type="Proteomes" id="UP000076947">
    <property type="component" value="Unassembled WGS sequence"/>
</dbReference>
<evidence type="ECO:0000256" key="1">
    <source>
        <dbReference type="SAM" id="MobiDB-lite"/>
    </source>
</evidence>
<dbReference type="STRING" id="1705.CA21670_06480"/>
<feature type="compositionally biased region" description="Acidic residues" evidence="1">
    <location>
        <begin position="327"/>
        <end position="337"/>
    </location>
</feature>
<feature type="region of interest" description="Disordered" evidence="1">
    <location>
        <begin position="303"/>
        <end position="337"/>
    </location>
</feature>
<dbReference type="InterPro" id="IPR012338">
    <property type="entry name" value="Beta-lactam/transpept-like"/>
</dbReference>
<sequence>MFDDVISFQPLPRRAIALAAAASIAVLTSCSTLSGPGAPTATTSSTAEDTVIADDLAVLEEENLEAAIAHLVEDVEKEFGATVSLAVVDGKQDFLAGADGSEPAWSTIKVPIAIAALRDGASEELVDAAIKESDNDAALALWNQVEWTEGSAQHSIEDLLNSFDSEVETDEAFGMSTWKVKDQARFASHLGCIPEAEYVYDAMSDIVDWQKWGLSGLDGVHSKGGWGLDEDDGEYTSRQIGVMPVDGGEIGIAVSASWQTWDDDNSYLEDSGYDAVEDISAAALDEIASRLEILIEKALETGELDPVNDCSETSRLAPVATQPSADSTEEPAQESGN</sequence>
<protein>
    <recommendedName>
        <fullName evidence="4">S-adenosylmethionine synthetase</fullName>
    </recommendedName>
</protein>
<accession>A0A177IAG1</accession>
<proteinExistence type="predicted"/>
<evidence type="ECO:0000313" key="3">
    <source>
        <dbReference type="Proteomes" id="UP000076947"/>
    </source>
</evidence>
<comment type="caution">
    <text evidence="2">The sequence shown here is derived from an EMBL/GenBank/DDBJ whole genome shotgun (WGS) entry which is preliminary data.</text>
</comment>
<gene>
    <name evidence="2" type="ORF">AYJ05_10395</name>
</gene>
<keyword evidence="3" id="KW-1185">Reference proteome</keyword>
<evidence type="ECO:0000313" key="2">
    <source>
        <dbReference type="EMBL" id="OAH25797.1"/>
    </source>
</evidence>
<evidence type="ECO:0008006" key="4">
    <source>
        <dbReference type="Google" id="ProtNLM"/>
    </source>
</evidence>
<dbReference type="EMBL" id="LSTQ01000025">
    <property type="protein sequence ID" value="OAH25797.1"/>
    <property type="molecule type" value="Genomic_DNA"/>
</dbReference>
<dbReference type="Gene3D" id="3.40.710.10">
    <property type="entry name" value="DD-peptidase/beta-lactamase superfamily"/>
    <property type="match status" value="1"/>
</dbReference>
<dbReference type="AlphaFoldDB" id="A0A177IAG1"/>
<dbReference type="SUPFAM" id="SSF56601">
    <property type="entry name" value="beta-lactamase/transpeptidase-like"/>
    <property type="match status" value="1"/>
</dbReference>
<name>A0A177IAG1_9CORY</name>
<organism evidence="2 3">
    <name type="scientific">Corynebacterium stationis</name>
    <dbReference type="NCBI Taxonomy" id="1705"/>
    <lineage>
        <taxon>Bacteria</taxon>
        <taxon>Bacillati</taxon>
        <taxon>Actinomycetota</taxon>
        <taxon>Actinomycetes</taxon>
        <taxon>Mycobacteriales</taxon>
        <taxon>Corynebacteriaceae</taxon>
        <taxon>Corynebacterium</taxon>
    </lineage>
</organism>
<reference evidence="3" key="1">
    <citation type="submission" date="2016-02" db="EMBL/GenBank/DDBJ databases">
        <authorList>
            <person name="Kaur G."/>
            <person name="Nair G.R."/>
            <person name="Mayilraj S."/>
        </authorList>
    </citation>
    <scope>NUCLEOTIDE SEQUENCE [LARGE SCALE GENOMIC DNA]</scope>
    <source>
        <strain evidence="3">GA-15</strain>
    </source>
</reference>